<evidence type="ECO:0000313" key="10">
    <source>
        <dbReference type="Proteomes" id="UP000821853"/>
    </source>
</evidence>
<organism evidence="9 10">
    <name type="scientific">Haemaphysalis longicornis</name>
    <name type="common">Bush tick</name>
    <dbReference type="NCBI Taxonomy" id="44386"/>
    <lineage>
        <taxon>Eukaryota</taxon>
        <taxon>Metazoa</taxon>
        <taxon>Ecdysozoa</taxon>
        <taxon>Arthropoda</taxon>
        <taxon>Chelicerata</taxon>
        <taxon>Arachnida</taxon>
        <taxon>Acari</taxon>
        <taxon>Parasitiformes</taxon>
        <taxon>Ixodida</taxon>
        <taxon>Ixodoidea</taxon>
        <taxon>Ixodidae</taxon>
        <taxon>Haemaphysalinae</taxon>
        <taxon>Haemaphysalis</taxon>
    </lineage>
</organism>
<dbReference type="EMBL" id="JABSTR010000006">
    <property type="protein sequence ID" value="KAH9372384.1"/>
    <property type="molecule type" value="Genomic_DNA"/>
</dbReference>
<dbReference type="PROSITE" id="PS50850">
    <property type="entry name" value="MFS"/>
    <property type="match status" value="1"/>
</dbReference>
<dbReference type="OrthoDB" id="2985014at2759"/>
<accession>A0A9J6GD94</accession>
<dbReference type="InterPro" id="IPR050382">
    <property type="entry name" value="MFS_Na/Anion_cotransporter"/>
</dbReference>
<keyword evidence="5 7" id="KW-1133">Transmembrane helix</keyword>
<dbReference type="FunFam" id="1.20.1250.20:FF:000003">
    <property type="entry name" value="Solute carrier family 17 member 3"/>
    <property type="match status" value="1"/>
</dbReference>
<dbReference type="InterPro" id="IPR020846">
    <property type="entry name" value="MFS_dom"/>
</dbReference>
<comment type="caution">
    <text evidence="9">The sequence shown here is derived from an EMBL/GenBank/DDBJ whole genome shotgun (WGS) entry which is preliminary data.</text>
</comment>
<dbReference type="VEuPathDB" id="VectorBase:HLOH_044949"/>
<dbReference type="InterPro" id="IPR011701">
    <property type="entry name" value="MFS"/>
</dbReference>
<feature type="transmembrane region" description="Helical" evidence="7">
    <location>
        <begin position="329"/>
        <end position="351"/>
    </location>
</feature>
<dbReference type="Proteomes" id="UP000821853">
    <property type="component" value="Chromosome 4"/>
</dbReference>
<dbReference type="Gene3D" id="1.20.1250.20">
    <property type="entry name" value="MFS general substrate transporter like domains"/>
    <property type="match status" value="1"/>
</dbReference>
<comment type="subcellular location">
    <subcellularLocation>
        <location evidence="1">Membrane</location>
        <topology evidence="1">Multi-pass membrane protein</topology>
    </subcellularLocation>
</comment>
<keyword evidence="3 7" id="KW-0812">Transmembrane</keyword>
<feature type="transmembrane region" description="Helical" evidence="7">
    <location>
        <begin position="241"/>
        <end position="263"/>
    </location>
</feature>
<dbReference type="GO" id="GO:0006820">
    <property type="term" value="P:monoatomic anion transport"/>
    <property type="evidence" value="ECO:0007669"/>
    <property type="project" value="TreeGrafter"/>
</dbReference>
<evidence type="ECO:0000256" key="5">
    <source>
        <dbReference type="ARBA" id="ARBA00022989"/>
    </source>
</evidence>
<dbReference type="AlphaFoldDB" id="A0A9J6GD94"/>
<evidence type="ECO:0000256" key="3">
    <source>
        <dbReference type="ARBA" id="ARBA00022692"/>
    </source>
</evidence>
<dbReference type="GO" id="GO:0015293">
    <property type="term" value="F:symporter activity"/>
    <property type="evidence" value="ECO:0007669"/>
    <property type="project" value="UniProtKB-KW"/>
</dbReference>
<protein>
    <recommendedName>
        <fullName evidence="8">Major facilitator superfamily (MFS) profile domain-containing protein</fullName>
    </recommendedName>
</protein>
<evidence type="ECO:0000256" key="6">
    <source>
        <dbReference type="ARBA" id="ARBA00023136"/>
    </source>
</evidence>
<dbReference type="PANTHER" id="PTHR11662:SF399">
    <property type="entry name" value="FI19708P1-RELATED"/>
    <property type="match status" value="1"/>
</dbReference>
<name>A0A9J6GD94_HAELO</name>
<dbReference type="SUPFAM" id="SSF103473">
    <property type="entry name" value="MFS general substrate transporter"/>
    <property type="match status" value="1"/>
</dbReference>
<feature type="transmembrane region" description="Helical" evidence="7">
    <location>
        <begin position="87"/>
        <end position="105"/>
    </location>
</feature>
<evidence type="ECO:0000256" key="4">
    <source>
        <dbReference type="ARBA" id="ARBA00022847"/>
    </source>
</evidence>
<dbReference type="OMA" id="YAWRVRS"/>
<evidence type="ECO:0000256" key="1">
    <source>
        <dbReference type="ARBA" id="ARBA00004141"/>
    </source>
</evidence>
<dbReference type="Pfam" id="PF07690">
    <property type="entry name" value="MFS_1"/>
    <property type="match status" value="1"/>
</dbReference>
<proteinExistence type="predicted"/>
<reference evidence="9 10" key="1">
    <citation type="journal article" date="2020" name="Cell">
        <title>Large-Scale Comparative Analyses of Tick Genomes Elucidate Their Genetic Diversity and Vector Capacities.</title>
        <authorList>
            <consortium name="Tick Genome and Microbiome Consortium (TIGMIC)"/>
            <person name="Jia N."/>
            <person name="Wang J."/>
            <person name="Shi W."/>
            <person name="Du L."/>
            <person name="Sun Y."/>
            <person name="Zhan W."/>
            <person name="Jiang J.F."/>
            <person name="Wang Q."/>
            <person name="Zhang B."/>
            <person name="Ji P."/>
            <person name="Bell-Sakyi L."/>
            <person name="Cui X.M."/>
            <person name="Yuan T.T."/>
            <person name="Jiang B.G."/>
            <person name="Yang W.F."/>
            <person name="Lam T.T."/>
            <person name="Chang Q.C."/>
            <person name="Ding S.J."/>
            <person name="Wang X.J."/>
            <person name="Zhu J.G."/>
            <person name="Ruan X.D."/>
            <person name="Zhao L."/>
            <person name="Wei J.T."/>
            <person name="Ye R.Z."/>
            <person name="Que T.C."/>
            <person name="Du C.H."/>
            <person name="Zhou Y.H."/>
            <person name="Cheng J.X."/>
            <person name="Dai P.F."/>
            <person name="Guo W.B."/>
            <person name="Han X.H."/>
            <person name="Huang E.J."/>
            <person name="Li L.F."/>
            <person name="Wei W."/>
            <person name="Gao Y.C."/>
            <person name="Liu J.Z."/>
            <person name="Shao H.Z."/>
            <person name="Wang X."/>
            <person name="Wang C.C."/>
            <person name="Yang T.C."/>
            <person name="Huo Q.B."/>
            <person name="Li W."/>
            <person name="Chen H.Y."/>
            <person name="Chen S.E."/>
            <person name="Zhou L.G."/>
            <person name="Ni X.B."/>
            <person name="Tian J.H."/>
            <person name="Sheng Y."/>
            <person name="Liu T."/>
            <person name="Pan Y.S."/>
            <person name="Xia L.Y."/>
            <person name="Li J."/>
            <person name="Zhao F."/>
            <person name="Cao W.C."/>
        </authorList>
    </citation>
    <scope>NUCLEOTIDE SEQUENCE [LARGE SCALE GENOMIC DNA]</scope>
    <source>
        <strain evidence="9">HaeL-2018</strain>
    </source>
</reference>
<feature type="transmembrane region" description="Helical" evidence="7">
    <location>
        <begin position="185"/>
        <end position="203"/>
    </location>
</feature>
<sequence>MPCPNTFLFRLIQHWAWLRVHASLTLYALAARAQGVTYPAMFSMVAQWAPPHERGSLLAVAYVGANVGAVLAMPLTALLCDSLGWEAAFYVFGLVGCGYFVLYAWRVRSSPEQDPWISDAEREYITRGRCQRPLPPLQAKSAEEGGQLDIAAGHASSPTPWWSLLTSVPLIALTASRFACLWGQFTVLTGLPTYLAAVLHMPLARSGLINAAMFGAQSAGMLAGGLLSDRMRRQGRLSTTLIRKLFQTAALTGAGLVLALVPWAGCNQALVSCLLVLAMGIYGLASGGATPALVDMAPAHAGTLSLLPPVQWLHDGVVRRKIRAPSLENWATVFYLTCGIYLMGAVAFLVFGSAELQPWAVPRPDESVVAATSAAAAAAAVALENSDHAHRFDLTTSFAESFHMF</sequence>
<gene>
    <name evidence="9" type="ORF">HPB48_006686</name>
</gene>
<evidence type="ECO:0000256" key="2">
    <source>
        <dbReference type="ARBA" id="ARBA00022448"/>
    </source>
</evidence>
<keyword evidence="2" id="KW-0813">Transport</keyword>
<keyword evidence="6 7" id="KW-0472">Membrane</keyword>
<evidence type="ECO:0000256" key="7">
    <source>
        <dbReference type="SAM" id="Phobius"/>
    </source>
</evidence>
<dbReference type="InterPro" id="IPR036259">
    <property type="entry name" value="MFS_trans_sf"/>
</dbReference>
<feature type="domain" description="Major facilitator superfamily (MFS) profile" evidence="8">
    <location>
        <begin position="1"/>
        <end position="356"/>
    </location>
</feature>
<keyword evidence="10" id="KW-1185">Reference proteome</keyword>
<feature type="transmembrane region" description="Helical" evidence="7">
    <location>
        <begin position="59"/>
        <end position="80"/>
    </location>
</feature>
<evidence type="ECO:0000259" key="8">
    <source>
        <dbReference type="PROSITE" id="PS50850"/>
    </source>
</evidence>
<keyword evidence="4" id="KW-0769">Symport</keyword>
<dbReference type="GO" id="GO:0016020">
    <property type="term" value="C:membrane"/>
    <property type="evidence" value="ECO:0007669"/>
    <property type="project" value="UniProtKB-SubCell"/>
</dbReference>
<dbReference type="PANTHER" id="PTHR11662">
    <property type="entry name" value="SOLUTE CARRIER FAMILY 17"/>
    <property type="match status" value="1"/>
</dbReference>
<evidence type="ECO:0000313" key="9">
    <source>
        <dbReference type="EMBL" id="KAH9372384.1"/>
    </source>
</evidence>
<feature type="transmembrane region" description="Helical" evidence="7">
    <location>
        <begin position="269"/>
        <end position="294"/>
    </location>
</feature>
<feature type="transmembrane region" description="Helical" evidence="7">
    <location>
        <begin position="209"/>
        <end position="229"/>
    </location>
</feature>